<proteinExistence type="predicted"/>
<evidence type="ECO:0000313" key="1">
    <source>
        <dbReference type="EMBL" id="KKN28304.1"/>
    </source>
</evidence>
<protein>
    <submittedName>
        <fullName evidence="1">Uncharacterized protein</fullName>
    </submittedName>
</protein>
<dbReference type="AlphaFoldDB" id="A0A0F9PDV4"/>
<accession>A0A0F9PDV4</accession>
<comment type="caution">
    <text evidence="1">The sequence shown here is derived from an EMBL/GenBank/DDBJ whole genome shotgun (WGS) entry which is preliminary data.</text>
</comment>
<gene>
    <name evidence="1" type="ORF">LCGC14_0855400</name>
</gene>
<dbReference type="EMBL" id="LAZR01002573">
    <property type="protein sequence ID" value="KKN28304.1"/>
    <property type="molecule type" value="Genomic_DNA"/>
</dbReference>
<organism evidence="1">
    <name type="scientific">marine sediment metagenome</name>
    <dbReference type="NCBI Taxonomy" id="412755"/>
    <lineage>
        <taxon>unclassified sequences</taxon>
        <taxon>metagenomes</taxon>
        <taxon>ecological metagenomes</taxon>
    </lineage>
</organism>
<reference evidence="1" key="1">
    <citation type="journal article" date="2015" name="Nature">
        <title>Complex archaea that bridge the gap between prokaryotes and eukaryotes.</title>
        <authorList>
            <person name="Spang A."/>
            <person name="Saw J.H."/>
            <person name="Jorgensen S.L."/>
            <person name="Zaremba-Niedzwiedzka K."/>
            <person name="Martijn J."/>
            <person name="Lind A.E."/>
            <person name="van Eijk R."/>
            <person name="Schleper C."/>
            <person name="Guy L."/>
            <person name="Ettema T.J."/>
        </authorList>
    </citation>
    <scope>NUCLEOTIDE SEQUENCE</scope>
</reference>
<sequence length="106" mass="12666">MFLRLIDKDGWRSPVLYIHSDEKQFMEEIEKWKKDLLEWVKNSTFRGTPLCRLDANTCIVDLLRHLTNYYTESTPNCEGRIIMTLRLFDNAYIDEGDVVIEIKTYE</sequence>
<name>A0A0F9PDV4_9ZZZZ</name>